<gene>
    <name evidence="1" type="ORF">BpHYR1_034616</name>
</gene>
<accession>A0A3M7SZQ9</accession>
<sequence length="102" mass="12175">MKAIIAKNIGTLMEKKKEKIFKQYNKTEIDLKNDLVVNLFKNNYILLIVENTRSLELKDPLKEINEQHQRHELNELKLKLGEYPGRLEWNLVLPFSLMIKIR</sequence>
<organism evidence="1 2">
    <name type="scientific">Brachionus plicatilis</name>
    <name type="common">Marine rotifer</name>
    <name type="synonym">Brachionus muelleri</name>
    <dbReference type="NCBI Taxonomy" id="10195"/>
    <lineage>
        <taxon>Eukaryota</taxon>
        <taxon>Metazoa</taxon>
        <taxon>Spiralia</taxon>
        <taxon>Gnathifera</taxon>
        <taxon>Rotifera</taxon>
        <taxon>Eurotatoria</taxon>
        <taxon>Monogononta</taxon>
        <taxon>Pseudotrocha</taxon>
        <taxon>Ploima</taxon>
        <taxon>Brachionidae</taxon>
        <taxon>Brachionus</taxon>
    </lineage>
</organism>
<dbReference type="EMBL" id="REGN01000529">
    <property type="protein sequence ID" value="RNA41246.1"/>
    <property type="molecule type" value="Genomic_DNA"/>
</dbReference>
<evidence type="ECO:0000313" key="2">
    <source>
        <dbReference type="Proteomes" id="UP000276133"/>
    </source>
</evidence>
<proteinExistence type="predicted"/>
<reference evidence="1 2" key="1">
    <citation type="journal article" date="2018" name="Sci. Rep.">
        <title>Genomic signatures of local adaptation to the degree of environmental predictability in rotifers.</title>
        <authorList>
            <person name="Franch-Gras L."/>
            <person name="Hahn C."/>
            <person name="Garcia-Roger E.M."/>
            <person name="Carmona M.J."/>
            <person name="Serra M."/>
            <person name="Gomez A."/>
        </authorList>
    </citation>
    <scope>NUCLEOTIDE SEQUENCE [LARGE SCALE GENOMIC DNA]</scope>
    <source>
        <strain evidence="1">HYR1</strain>
    </source>
</reference>
<protein>
    <submittedName>
        <fullName evidence="1">Uncharacterized protein</fullName>
    </submittedName>
</protein>
<evidence type="ECO:0000313" key="1">
    <source>
        <dbReference type="EMBL" id="RNA41246.1"/>
    </source>
</evidence>
<dbReference type="AlphaFoldDB" id="A0A3M7SZQ9"/>
<keyword evidence="2" id="KW-1185">Reference proteome</keyword>
<dbReference type="Proteomes" id="UP000276133">
    <property type="component" value="Unassembled WGS sequence"/>
</dbReference>
<name>A0A3M7SZQ9_BRAPC</name>
<comment type="caution">
    <text evidence="1">The sequence shown here is derived from an EMBL/GenBank/DDBJ whole genome shotgun (WGS) entry which is preliminary data.</text>
</comment>